<feature type="transmembrane region" description="Helical" evidence="1">
    <location>
        <begin position="72"/>
        <end position="92"/>
    </location>
</feature>
<dbReference type="Proteomes" id="UP001235064">
    <property type="component" value="Unassembled WGS sequence"/>
</dbReference>
<evidence type="ECO:0008006" key="4">
    <source>
        <dbReference type="Google" id="ProtNLM"/>
    </source>
</evidence>
<feature type="transmembrane region" description="Helical" evidence="1">
    <location>
        <begin position="40"/>
        <end position="60"/>
    </location>
</feature>
<gene>
    <name evidence="2" type="ORF">QSV35_10345</name>
</gene>
<organism evidence="2 3">
    <name type="scientific">Microbacterium candidum</name>
    <dbReference type="NCBI Taxonomy" id="3041922"/>
    <lineage>
        <taxon>Bacteria</taxon>
        <taxon>Bacillati</taxon>
        <taxon>Actinomycetota</taxon>
        <taxon>Actinomycetes</taxon>
        <taxon>Micrococcales</taxon>
        <taxon>Microbacteriaceae</taxon>
        <taxon>Microbacterium</taxon>
    </lineage>
</organism>
<dbReference type="RefSeq" id="WP_286288667.1">
    <property type="nucleotide sequence ID" value="NZ_JASXSZ010000003.1"/>
</dbReference>
<keyword evidence="1" id="KW-0812">Transmembrane</keyword>
<name>A0ABT7MZ72_9MICO</name>
<evidence type="ECO:0000256" key="1">
    <source>
        <dbReference type="SAM" id="Phobius"/>
    </source>
</evidence>
<proteinExistence type="predicted"/>
<feature type="transmembrane region" description="Helical" evidence="1">
    <location>
        <begin position="12"/>
        <end position="34"/>
    </location>
</feature>
<keyword evidence="3" id="KW-1185">Reference proteome</keyword>
<keyword evidence="1" id="KW-0472">Membrane</keyword>
<evidence type="ECO:0000313" key="3">
    <source>
        <dbReference type="Proteomes" id="UP001235064"/>
    </source>
</evidence>
<accession>A0ABT7MZ72</accession>
<protein>
    <recommendedName>
        <fullName evidence="4">Integral membrane protein</fullName>
    </recommendedName>
</protein>
<sequence>MNTKRLTIARTVVACYVALSLLSLLALGILSTVAPHEAAVAAWIRGSIVAATGILMFVFATQAVRGSSRGLLRWRIVTAVMMVAIAVVVSIPGLLPPWFVVEQIVCGLLLLTAGTLILPRRKASG</sequence>
<dbReference type="EMBL" id="JASXSZ010000003">
    <property type="protein sequence ID" value="MDL9979732.1"/>
    <property type="molecule type" value="Genomic_DNA"/>
</dbReference>
<evidence type="ECO:0000313" key="2">
    <source>
        <dbReference type="EMBL" id="MDL9979732.1"/>
    </source>
</evidence>
<comment type="caution">
    <text evidence="2">The sequence shown here is derived from an EMBL/GenBank/DDBJ whole genome shotgun (WGS) entry which is preliminary data.</text>
</comment>
<feature type="transmembrane region" description="Helical" evidence="1">
    <location>
        <begin position="98"/>
        <end position="118"/>
    </location>
</feature>
<keyword evidence="1" id="KW-1133">Transmembrane helix</keyword>
<reference evidence="2 3" key="1">
    <citation type="submission" date="2023-06" db="EMBL/GenBank/DDBJ databases">
        <title>Microbacterium sp. nov., isolated from a waste landfill.</title>
        <authorList>
            <person name="Wen W."/>
        </authorList>
    </citation>
    <scope>NUCLEOTIDE SEQUENCE [LARGE SCALE GENOMIC DNA]</scope>
    <source>
        <strain evidence="2 3">ASV49</strain>
    </source>
</reference>